<dbReference type="AlphaFoldDB" id="A0A366LNN1"/>
<dbReference type="SUPFAM" id="SSF51735">
    <property type="entry name" value="NAD(P)-binding Rossmann-fold domains"/>
    <property type="match status" value="1"/>
</dbReference>
<evidence type="ECO:0000313" key="2">
    <source>
        <dbReference type="EMBL" id="RBQ15521.1"/>
    </source>
</evidence>
<accession>A0A366LNN1</accession>
<proteinExistence type="predicted"/>
<dbReference type="InterPro" id="IPR036291">
    <property type="entry name" value="NAD(P)-bd_dom_sf"/>
</dbReference>
<dbReference type="Proteomes" id="UP000253303">
    <property type="component" value="Unassembled WGS sequence"/>
</dbReference>
<gene>
    <name evidence="2" type="ORF">DP939_34650</name>
</gene>
<comment type="caution">
    <text evidence="2">The sequence shown here is derived from an EMBL/GenBank/DDBJ whole genome shotgun (WGS) entry which is preliminary data.</text>
</comment>
<dbReference type="PANTHER" id="PTHR15020">
    <property type="entry name" value="FLAVIN REDUCTASE-RELATED"/>
    <property type="match status" value="1"/>
</dbReference>
<reference evidence="2 3" key="1">
    <citation type="submission" date="2018-06" db="EMBL/GenBank/DDBJ databases">
        <title>Sphaerisporangium craniellae sp. nov., isolated from a marine sponge in the South China Sea.</title>
        <authorList>
            <person name="Li L."/>
        </authorList>
    </citation>
    <scope>NUCLEOTIDE SEQUENCE [LARGE SCALE GENOMIC DNA]</scope>
    <source>
        <strain evidence="2 3">LHW63015</strain>
    </source>
</reference>
<dbReference type="Gene3D" id="3.40.50.720">
    <property type="entry name" value="NAD(P)-binding Rossmann-like Domain"/>
    <property type="match status" value="1"/>
</dbReference>
<evidence type="ECO:0000313" key="3">
    <source>
        <dbReference type="Proteomes" id="UP000253303"/>
    </source>
</evidence>
<feature type="domain" description="NAD(P)-binding" evidence="1">
    <location>
        <begin position="7"/>
        <end position="205"/>
    </location>
</feature>
<dbReference type="EMBL" id="QMEY01000022">
    <property type="protein sequence ID" value="RBQ15521.1"/>
    <property type="molecule type" value="Genomic_DNA"/>
</dbReference>
<name>A0A366LNN1_9ACTN</name>
<dbReference type="OrthoDB" id="3763081at2"/>
<keyword evidence="3" id="KW-1185">Reference proteome</keyword>
<dbReference type="RefSeq" id="WP_113985061.1">
    <property type="nucleotide sequence ID" value="NZ_QMEY01000022.1"/>
</dbReference>
<protein>
    <recommendedName>
        <fullName evidence="1">NAD(P)-binding domain-containing protein</fullName>
    </recommendedName>
</protein>
<evidence type="ECO:0000259" key="1">
    <source>
        <dbReference type="Pfam" id="PF13460"/>
    </source>
</evidence>
<dbReference type="Pfam" id="PF13460">
    <property type="entry name" value="NAD_binding_10"/>
    <property type="match status" value="1"/>
</dbReference>
<dbReference type="PANTHER" id="PTHR15020:SF50">
    <property type="entry name" value="UPF0659 PROTEIN YMR090W"/>
    <property type="match status" value="1"/>
</dbReference>
<organism evidence="2 3">
    <name type="scientific">Spongiactinospora rosea</name>
    <dbReference type="NCBI Taxonomy" id="2248750"/>
    <lineage>
        <taxon>Bacteria</taxon>
        <taxon>Bacillati</taxon>
        <taxon>Actinomycetota</taxon>
        <taxon>Actinomycetes</taxon>
        <taxon>Streptosporangiales</taxon>
        <taxon>Streptosporangiaceae</taxon>
        <taxon>Spongiactinospora</taxon>
    </lineage>
</organism>
<dbReference type="InterPro" id="IPR016040">
    <property type="entry name" value="NAD(P)-bd_dom"/>
</dbReference>
<sequence length="219" mass="23382">MKVTVFGATGGTGRHLVRLALDRGHEVTAVARNPQGPAVRSPGLTVLRGDLTRPGDLRAAVEGRDAVLCAVGAPYRFRATTTLHSAGVGLNLVTAMRAAGVRRLICITSMGVDPGPELPIRDRLMVGFVTKVLIPAVYADMALLERTLRTTEDLDWTAVRAPKLSDGPATGQYVNAVGGHLGRTGGRRPMPRADLASYMIELLADERTFGHWVEVAPKN</sequence>